<dbReference type="InterPro" id="IPR003661">
    <property type="entry name" value="HisK_dim/P_dom"/>
</dbReference>
<protein>
    <recommendedName>
        <fullName evidence="2">histidine kinase</fullName>
        <ecNumber evidence="2">2.7.13.3</ecNumber>
    </recommendedName>
</protein>
<gene>
    <name evidence="9" type="ORF">ULMS_22600</name>
</gene>
<evidence type="ECO:0000259" key="8">
    <source>
        <dbReference type="PROSITE" id="PS50109"/>
    </source>
</evidence>
<evidence type="ECO:0000256" key="5">
    <source>
        <dbReference type="ARBA" id="ARBA00022777"/>
    </source>
</evidence>
<dbReference type="GO" id="GO:0004721">
    <property type="term" value="F:phosphoprotein phosphatase activity"/>
    <property type="evidence" value="ECO:0007669"/>
    <property type="project" value="TreeGrafter"/>
</dbReference>
<evidence type="ECO:0000313" key="10">
    <source>
        <dbReference type="Proteomes" id="UP000326994"/>
    </source>
</evidence>
<reference evidence="9 10" key="1">
    <citation type="submission" date="2019-08" db="EMBL/GenBank/DDBJ databases">
        <title>Ulvibacter marinistellae sp. nov., isolated from a starfish, Patiria pectinifera.</title>
        <authorList>
            <person name="Kawano K."/>
            <person name="Ushijima N."/>
            <person name="Kihara M."/>
            <person name="Itoh H."/>
        </authorList>
    </citation>
    <scope>NUCLEOTIDE SEQUENCE [LARGE SCALE GENOMIC DNA]</scope>
    <source>
        <strain evidence="9 10">KK4</strain>
    </source>
</reference>
<dbReference type="SUPFAM" id="SSF55874">
    <property type="entry name" value="ATPase domain of HSP90 chaperone/DNA topoisomerase II/histidine kinase"/>
    <property type="match status" value="1"/>
</dbReference>
<keyword evidence="7" id="KW-0472">Membrane</keyword>
<dbReference type="Gene3D" id="1.10.287.130">
    <property type="match status" value="1"/>
</dbReference>
<dbReference type="GO" id="GO:0016036">
    <property type="term" value="P:cellular response to phosphate starvation"/>
    <property type="evidence" value="ECO:0007669"/>
    <property type="project" value="TreeGrafter"/>
</dbReference>
<proteinExistence type="predicted"/>
<dbReference type="CDD" id="cd00082">
    <property type="entry name" value="HisKA"/>
    <property type="match status" value="1"/>
</dbReference>
<dbReference type="Proteomes" id="UP000326994">
    <property type="component" value="Unassembled WGS sequence"/>
</dbReference>
<keyword evidence="3" id="KW-0597">Phosphoprotein</keyword>
<dbReference type="GO" id="GO:0000155">
    <property type="term" value="F:phosphorelay sensor kinase activity"/>
    <property type="evidence" value="ECO:0007669"/>
    <property type="project" value="InterPro"/>
</dbReference>
<dbReference type="FunFam" id="3.30.565.10:FF:000006">
    <property type="entry name" value="Sensor histidine kinase WalK"/>
    <property type="match status" value="1"/>
</dbReference>
<name>A0A5J4FZS7_9FLAO</name>
<evidence type="ECO:0000256" key="6">
    <source>
        <dbReference type="ARBA" id="ARBA00023012"/>
    </source>
</evidence>
<dbReference type="PROSITE" id="PS50109">
    <property type="entry name" value="HIS_KIN"/>
    <property type="match status" value="1"/>
</dbReference>
<dbReference type="InterPro" id="IPR050351">
    <property type="entry name" value="BphY/WalK/GraS-like"/>
</dbReference>
<accession>A0A5J4FZS7</accession>
<evidence type="ECO:0000256" key="3">
    <source>
        <dbReference type="ARBA" id="ARBA00022553"/>
    </source>
</evidence>
<dbReference type="Gene3D" id="3.30.565.10">
    <property type="entry name" value="Histidine kinase-like ATPase, C-terminal domain"/>
    <property type="match status" value="1"/>
</dbReference>
<keyword evidence="5 9" id="KW-0418">Kinase</keyword>
<feature type="domain" description="Histidine kinase" evidence="8">
    <location>
        <begin position="247"/>
        <end position="464"/>
    </location>
</feature>
<sequence length="464" mass="52981">MKNKTTLLIIAAIIAVLGLSAIQGYLISNAYQLEKDVFIDETNDAMSKIHVREEIELLFDSMSEELEYFISDYKNQRISKGEILVRLAKVADSLNGLHQVHYKDEINNIGLDYAVKYKENITSITVFEAKEIDTILPYQGIKKTFLFGENFNEDNSVVIGNSRLFEENDYILQTKDSVVTRTFDYEVRSQRLILIEDYKSIVFGRMALLLTASALIFLIVVGLFYYSIKNLITQKKTSEIKTDFINNITHELKTPLATLSIATKSLKNDAIKNNASAFENTLNIVTRQSDRLQKLVDQVMTNSLSSESISMHKEHVIDNVYFKELLEDFKLSTQRNDLTIDNQVYGSEVMLRIDKFHFNTALLNILENAVKYGKEKTHIVLKTELRNGTYHISIMDNGIGISEKNKQHLFDKFYRVSDGNVHDVKGLGLGLYYTHQIIKAHNGTIIVESELNKGTTFNIKIPVN</sequence>
<dbReference type="PANTHER" id="PTHR45453">
    <property type="entry name" value="PHOSPHATE REGULON SENSOR PROTEIN PHOR"/>
    <property type="match status" value="1"/>
</dbReference>
<dbReference type="Pfam" id="PF02518">
    <property type="entry name" value="HATPase_c"/>
    <property type="match status" value="1"/>
</dbReference>
<dbReference type="InterPro" id="IPR004358">
    <property type="entry name" value="Sig_transdc_His_kin-like_C"/>
</dbReference>
<keyword evidence="7" id="KW-1133">Transmembrane helix</keyword>
<dbReference type="InterPro" id="IPR005467">
    <property type="entry name" value="His_kinase_dom"/>
</dbReference>
<keyword evidence="6" id="KW-0902">Two-component regulatory system</keyword>
<dbReference type="Pfam" id="PF00512">
    <property type="entry name" value="HisKA"/>
    <property type="match status" value="1"/>
</dbReference>
<keyword evidence="4" id="KW-0808">Transferase</keyword>
<dbReference type="SMART" id="SM00387">
    <property type="entry name" value="HATPase_c"/>
    <property type="match status" value="1"/>
</dbReference>
<evidence type="ECO:0000256" key="4">
    <source>
        <dbReference type="ARBA" id="ARBA00022679"/>
    </source>
</evidence>
<dbReference type="CDD" id="cd00075">
    <property type="entry name" value="HATPase"/>
    <property type="match status" value="1"/>
</dbReference>
<evidence type="ECO:0000313" key="9">
    <source>
        <dbReference type="EMBL" id="GEQ86752.1"/>
    </source>
</evidence>
<dbReference type="InterPro" id="IPR003594">
    <property type="entry name" value="HATPase_dom"/>
</dbReference>
<dbReference type="SUPFAM" id="SSF47384">
    <property type="entry name" value="Homodimeric domain of signal transducing histidine kinase"/>
    <property type="match status" value="1"/>
</dbReference>
<dbReference type="EC" id="2.7.13.3" evidence="2"/>
<keyword evidence="10" id="KW-1185">Reference proteome</keyword>
<dbReference type="EMBL" id="BKCF01000004">
    <property type="protein sequence ID" value="GEQ86752.1"/>
    <property type="molecule type" value="Genomic_DNA"/>
</dbReference>
<dbReference type="InterPro" id="IPR036097">
    <property type="entry name" value="HisK_dim/P_sf"/>
</dbReference>
<comment type="catalytic activity">
    <reaction evidence="1">
        <text>ATP + protein L-histidine = ADP + protein N-phospho-L-histidine.</text>
        <dbReference type="EC" id="2.7.13.3"/>
    </reaction>
</comment>
<evidence type="ECO:0000256" key="2">
    <source>
        <dbReference type="ARBA" id="ARBA00012438"/>
    </source>
</evidence>
<dbReference type="GO" id="GO:0005886">
    <property type="term" value="C:plasma membrane"/>
    <property type="evidence" value="ECO:0007669"/>
    <property type="project" value="TreeGrafter"/>
</dbReference>
<dbReference type="SMART" id="SM00388">
    <property type="entry name" value="HisKA"/>
    <property type="match status" value="1"/>
</dbReference>
<keyword evidence="7" id="KW-0812">Transmembrane</keyword>
<evidence type="ECO:0000256" key="1">
    <source>
        <dbReference type="ARBA" id="ARBA00000085"/>
    </source>
</evidence>
<dbReference type="OrthoDB" id="1933776at2"/>
<comment type="caution">
    <text evidence="9">The sequence shown here is derived from an EMBL/GenBank/DDBJ whole genome shotgun (WGS) entry which is preliminary data.</text>
</comment>
<organism evidence="9 10">
    <name type="scientific">Patiriisocius marinistellae</name>
    <dbReference type="NCBI Taxonomy" id="2494560"/>
    <lineage>
        <taxon>Bacteria</taxon>
        <taxon>Pseudomonadati</taxon>
        <taxon>Bacteroidota</taxon>
        <taxon>Flavobacteriia</taxon>
        <taxon>Flavobacteriales</taxon>
        <taxon>Flavobacteriaceae</taxon>
        <taxon>Patiriisocius</taxon>
    </lineage>
</organism>
<dbReference type="AlphaFoldDB" id="A0A5J4FZS7"/>
<dbReference type="PANTHER" id="PTHR45453:SF1">
    <property type="entry name" value="PHOSPHATE REGULON SENSOR PROTEIN PHOR"/>
    <property type="match status" value="1"/>
</dbReference>
<feature type="transmembrane region" description="Helical" evidence="7">
    <location>
        <begin position="206"/>
        <end position="226"/>
    </location>
</feature>
<dbReference type="RefSeq" id="WP_151894674.1">
    <property type="nucleotide sequence ID" value="NZ_BKCF01000004.1"/>
</dbReference>
<dbReference type="PRINTS" id="PR00344">
    <property type="entry name" value="BCTRLSENSOR"/>
</dbReference>
<evidence type="ECO:0000256" key="7">
    <source>
        <dbReference type="SAM" id="Phobius"/>
    </source>
</evidence>
<dbReference type="InterPro" id="IPR036890">
    <property type="entry name" value="HATPase_C_sf"/>
</dbReference>